<evidence type="ECO:0000256" key="1">
    <source>
        <dbReference type="ARBA" id="ARBA00007705"/>
    </source>
</evidence>
<evidence type="ECO:0000256" key="11">
    <source>
        <dbReference type="RuleBase" id="RU004460"/>
    </source>
</evidence>
<dbReference type="Gene3D" id="1.20.1060.10">
    <property type="entry name" value="Taq DNA Polymerase, Chain T, domain 4"/>
    <property type="match status" value="1"/>
</dbReference>
<dbReference type="NCBIfam" id="TIGR00593">
    <property type="entry name" value="pola"/>
    <property type="match status" value="1"/>
</dbReference>
<dbReference type="InterPro" id="IPR029060">
    <property type="entry name" value="PIN-like_dom_sf"/>
</dbReference>
<dbReference type="InterPro" id="IPR002421">
    <property type="entry name" value="5-3_exonuclease"/>
</dbReference>
<dbReference type="InterPro" id="IPR020045">
    <property type="entry name" value="DNA_polI_H3TH"/>
</dbReference>
<dbReference type="Gene3D" id="1.10.150.20">
    <property type="entry name" value="5' to 3' exonuclease, C-terminal subdomain"/>
    <property type="match status" value="2"/>
</dbReference>
<dbReference type="Pfam" id="PF01367">
    <property type="entry name" value="5_3_exonuc"/>
    <property type="match status" value="1"/>
</dbReference>
<keyword evidence="7 11" id="KW-0238">DNA-binding</keyword>
<dbReference type="Gene3D" id="3.30.420.10">
    <property type="entry name" value="Ribonuclease H-like superfamily/Ribonuclease H"/>
    <property type="match status" value="1"/>
</dbReference>
<dbReference type="Pfam" id="PF02739">
    <property type="entry name" value="5_3_exonuc_N"/>
    <property type="match status" value="1"/>
</dbReference>
<dbReference type="SUPFAM" id="SSF88723">
    <property type="entry name" value="PIN domain-like"/>
    <property type="match status" value="1"/>
</dbReference>
<dbReference type="CDD" id="cd06140">
    <property type="entry name" value="DNA_polA_I_Bacillus_like_exo"/>
    <property type="match status" value="1"/>
</dbReference>
<evidence type="ECO:0000256" key="9">
    <source>
        <dbReference type="ARBA" id="ARBA00049244"/>
    </source>
</evidence>
<dbReference type="PANTHER" id="PTHR10133">
    <property type="entry name" value="DNA POLYMERASE I"/>
    <property type="match status" value="1"/>
</dbReference>
<keyword evidence="6 11" id="KW-0239">DNA-directed DNA polymerase</keyword>
<dbReference type="FunFam" id="1.20.1060.10:FF:000001">
    <property type="entry name" value="DNA polymerase I"/>
    <property type="match status" value="1"/>
</dbReference>
<keyword evidence="11" id="KW-0540">Nuclease</keyword>
<dbReference type="PANTHER" id="PTHR10133:SF27">
    <property type="entry name" value="DNA POLYMERASE NU"/>
    <property type="match status" value="1"/>
</dbReference>
<dbReference type="FunFam" id="1.10.150.20:FF:000002">
    <property type="entry name" value="DNA polymerase I"/>
    <property type="match status" value="1"/>
</dbReference>
<dbReference type="SMART" id="SM00475">
    <property type="entry name" value="53EXOc"/>
    <property type="match status" value="1"/>
</dbReference>
<feature type="domain" description="DNA-directed DNA polymerase family A palm" evidence="13">
    <location>
        <begin position="656"/>
        <end position="863"/>
    </location>
</feature>
<evidence type="ECO:0000259" key="12">
    <source>
        <dbReference type="SMART" id="SM00475"/>
    </source>
</evidence>
<accession>A0A955L527</accession>
<dbReference type="InterPro" id="IPR002298">
    <property type="entry name" value="DNA_polymerase_A"/>
</dbReference>
<dbReference type="InterPro" id="IPR018320">
    <property type="entry name" value="DNA_polymerase_1"/>
</dbReference>
<dbReference type="EC" id="2.7.7.7" evidence="10 11"/>
<evidence type="ECO:0000256" key="8">
    <source>
        <dbReference type="ARBA" id="ARBA00023204"/>
    </source>
</evidence>
<keyword evidence="5 11" id="KW-0227">DNA damage</keyword>
<evidence type="ECO:0000256" key="2">
    <source>
        <dbReference type="ARBA" id="ARBA00022679"/>
    </source>
</evidence>
<sequence length="905" mass="102288">MQNSKNTVLLIDSNALIHRAYHAFPKHLVTRDGQLVNAAYGFTRLLLTVLKQFNPEYVVCAFDTSAPTFRHKMYDEYKATRAKTDDDLIEQFPIAQKVVETLNIPMLMQKGLEADDIIGTISRNKELIGSKKIVVTGDRDLLQLIDDETEVFLSGNSFSKSQLFGNINVVDKLGFGADKLIEFKGLRGDSSDNIPGVKGVGDKIATDLIKEYGTIENVYDHLEDLKTAARNRLTGNYDIALMSRELATIKLDADLDFKLADAKLSDYDQNKVIDLFNELEFRSLVKDLPKVDKVRQTGQMGLMDTTNQEDASVSSHEPKVEFNNYDSSNIEEFQTILKDAGVAAIEVGLLNDNIFSRISTLAINIGENSNIIDFQTLNSDQKLNLCNMLESITLVASEGKRVRHAFLSEGYENVSIEFDVQVAEFLCGYARTKIDLENMAFSRLNIVYEEGKLAADKENQAFRAEIVFKLYQKLLEEIDTTQAKEENTNWDIKKLFYELEMPLQNVLVDMERNGIYLDAKYLLDFAAQLDEDIAKITKKIYGEIGHEFNLASPKQLGEALFDKMNLPGGKKTKTGSYSTNERVLSNLKNDFPVVKDILSYREMSKLRSTYTDALVDLIDKETGRVHSSFSQVVAATGRLASSKPNLQNIPISTELGHGVRKAFKAAEGKKLIFIDYSQQELRLLAHFSKEDNLIQAFREDKDIHALTASKLFGKEIDSVTKEERRIGKTVNFGVVYGISAFGLSDRLDMSREDGQVFIDAFYESYPNVKLFFTNLIKEAKLSGFVQTILGRRRDCSLLNSRNFQVRSATEREVINYPLQGSAADMMKIAMLRVHNLIKSKYSDYAKLILQIHDELVFEVDAKVSDRMLEEFIKDVKDIMLTVLELELPMKVDVEIGDNLSETKKL</sequence>
<evidence type="ECO:0000256" key="7">
    <source>
        <dbReference type="ARBA" id="ARBA00023125"/>
    </source>
</evidence>
<comment type="similarity">
    <text evidence="1 11">Belongs to the DNA polymerase type-A family.</text>
</comment>
<keyword evidence="3 11" id="KW-0548">Nucleotidyltransferase</keyword>
<proteinExistence type="inferred from homology"/>
<dbReference type="InterPro" id="IPR036279">
    <property type="entry name" value="5-3_exonuclease_C_sf"/>
</dbReference>
<dbReference type="Proteomes" id="UP000783287">
    <property type="component" value="Unassembled WGS sequence"/>
</dbReference>
<comment type="catalytic activity">
    <reaction evidence="9 11">
        <text>DNA(n) + a 2'-deoxyribonucleoside 5'-triphosphate = DNA(n+1) + diphosphate</text>
        <dbReference type="Rhea" id="RHEA:22508"/>
        <dbReference type="Rhea" id="RHEA-COMP:17339"/>
        <dbReference type="Rhea" id="RHEA-COMP:17340"/>
        <dbReference type="ChEBI" id="CHEBI:33019"/>
        <dbReference type="ChEBI" id="CHEBI:61560"/>
        <dbReference type="ChEBI" id="CHEBI:173112"/>
        <dbReference type="EC" id="2.7.7.7"/>
    </reaction>
</comment>
<keyword evidence="2 11" id="KW-0808">Transferase</keyword>
<dbReference type="SMART" id="SM00279">
    <property type="entry name" value="HhH2"/>
    <property type="match status" value="1"/>
</dbReference>
<evidence type="ECO:0000256" key="6">
    <source>
        <dbReference type="ARBA" id="ARBA00022932"/>
    </source>
</evidence>
<dbReference type="InterPro" id="IPR001098">
    <property type="entry name" value="DNA-dir_DNA_pol_A_palm_dom"/>
</dbReference>
<evidence type="ECO:0000259" key="13">
    <source>
        <dbReference type="SMART" id="SM00482"/>
    </source>
</evidence>
<dbReference type="InterPro" id="IPR019760">
    <property type="entry name" value="DNA-dir_DNA_pol_A_CS"/>
</dbReference>
<organism evidence="14 15">
    <name type="scientific">Candidatus Dojkabacteria bacterium</name>
    <dbReference type="NCBI Taxonomy" id="2099670"/>
    <lineage>
        <taxon>Bacteria</taxon>
        <taxon>Candidatus Dojkabacteria</taxon>
    </lineage>
</organism>
<dbReference type="SUPFAM" id="SSF53098">
    <property type="entry name" value="Ribonuclease H-like"/>
    <property type="match status" value="1"/>
</dbReference>
<dbReference type="SMART" id="SM00482">
    <property type="entry name" value="POLAc"/>
    <property type="match status" value="1"/>
</dbReference>
<reference evidence="14" key="2">
    <citation type="journal article" date="2021" name="Microbiome">
        <title>Successional dynamics and alternative stable states in a saline activated sludge microbial community over 9 years.</title>
        <authorList>
            <person name="Wang Y."/>
            <person name="Ye J."/>
            <person name="Ju F."/>
            <person name="Liu L."/>
            <person name="Boyd J.A."/>
            <person name="Deng Y."/>
            <person name="Parks D.H."/>
            <person name="Jiang X."/>
            <person name="Yin X."/>
            <person name="Woodcroft B.J."/>
            <person name="Tyson G.W."/>
            <person name="Hugenholtz P."/>
            <person name="Polz M.F."/>
            <person name="Zhang T."/>
        </authorList>
    </citation>
    <scope>NUCLEOTIDE SEQUENCE</scope>
    <source>
        <strain evidence="14">HKST-UBA14</strain>
    </source>
</reference>
<dbReference type="FunFam" id="1.10.150.20:FF:000003">
    <property type="entry name" value="DNA polymerase I"/>
    <property type="match status" value="1"/>
</dbReference>
<name>A0A955L527_9BACT</name>
<reference evidence="14" key="1">
    <citation type="submission" date="2020-04" db="EMBL/GenBank/DDBJ databases">
        <authorList>
            <person name="Zhang T."/>
        </authorList>
    </citation>
    <scope>NUCLEOTIDE SEQUENCE</scope>
    <source>
        <strain evidence="14">HKST-UBA14</strain>
    </source>
</reference>
<keyword evidence="4 11" id="KW-0235">DNA replication</keyword>
<dbReference type="CDD" id="cd09859">
    <property type="entry name" value="PIN_53EXO"/>
    <property type="match status" value="1"/>
</dbReference>
<dbReference type="InterPro" id="IPR043502">
    <property type="entry name" value="DNA/RNA_pol_sf"/>
</dbReference>
<dbReference type="InterPro" id="IPR036397">
    <property type="entry name" value="RNaseH_sf"/>
</dbReference>
<evidence type="ECO:0000313" key="15">
    <source>
        <dbReference type="Proteomes" id="UP000783287"/>
    </source>
</evidence>
<dbReference type="InterPro" id="IPR012337">
    <property type="entry name" value="RNaseH-like_sf"/>
</dbReference>
<dbReference type="GO" id="GO:0008409">
    <property type="term" value="F:5'-3' exonuclease activity"/>
    <property type="evidence" value="ECO:0007669"/>
    <property type="project" value="UniProtKB-UniRule"/>
</dbReference>
<dbReference type="AlphaFoldDB" id="A0A955L527"/>
<keyword evidence="11" id="KW-0378">Hydrolase</keyword>
<evidence type="ECO:0000256" key="3">
    <source>
        <dbReference type="ARBA" id="ARBA00022695"/>
    </source>
</evidence>
<dbReference type="EMBL" id="JAGQLK010000035">
    <property type="protein sequence ID" value="MCA9383179.1"/>
    <property type="molecule type" value="Genomic_DNA"/>
</dbReference>
<dbReference type="Gene3D" id="3.40.50.1010">
    <property type="entry name" value="5'-nuclease"/>
    <property type="match status" value="1"/>
</dbReference>
<dbReference type="PROSITE" id="PS00447">
    <property type="entry name" value="DNA_POLYMERASE_A"/>
    <property type="match status" value="1"/>
</dbReference>
<protein>
    <recommendedName>
        <fullName evidence="10 11">DNA polymerase I</fullName>
        <ecNumber evidence="10 11">2.7.7.7</ecNumber>
    </recommendedName>
</protein>
<dbReference type="CDD" id="cd09898">
    <property type="entry name" value="H3TH_53EXO"/>
    <property type="match status" value="1"/>
</dbReference>
<dbReference type="GO" id="GO:0006261">
    <property type="term" value="P:DNA-templated DNA replication"/>
    <property type="evidence" value="ECO:0007669"/>
    <property type="project" value="UniProtKB-UniRule"/>
</dbReference>
<dbReference type="CDD" id="cd08637">
    <property type="entry name" value="DNA_pol_A_pol_I_C"/>
    <property type="match status" value="1"/>
</dbReference>
<evidence type="ECO:0000256" key="10">
    <source>
        <dbReference type="NCBIfam" id="TIGR00593"/>
    </source>
</evidence>
<dbReference type="SUPFAM" id="SSF56672">
    <property type="entry name" value="DNA/RNA polymerases"/>
    <property type="match status" value="1"/>
</dbReference>
<evidence type="ECO:0000313" key="14">
    <source>
        <dbReference type="EMBL" id="MCA9383179.1"/>
    </source>
</evidence>
<dbReference type="GO" id="GO:0006302">
    <property type="term" value="P:double-strand break repair"/>
    <property type="evidence" value="ECO:0007669"/>
    <property type="project" value="TreeGrafter"/>
</dbReference>
<keyword evidence="11" id="KW-0269">Exonuclease</keyword>
<dbReference type="InterPro" id="IPR020046">
    <property type="entry name" value="5-3_exonucl_a-hlix_arch_N"/>
</dbReference>
<dbReference type="Gene3D" id="3.30.70.370">
    <property type="match status" value="1"/>
</dbReference>
<comment type="caution">
    <text evidence="14">The sequence shown here is derived from an EMBL/GenBank/DDBJ whole genome shotgun (WGS) entry which is preliminary data.</text>
</comment>
<dbReference type="GO" id="GO:0003887">
    <property type="term" value="F:DNA-directed DNA polymerase activity"/>
    <property type="evidence" value="ECO:0007669"/>
    <property type="project" value="UniProtKB-UniRule"/>
</dbReference>
<dbReference type="Pfam" id="PF00476">
    <property type="entry name" value="DNA_pol_A"/>
    <property type="match status" value="1"/>
</dbReference>
<dbReference type="PRINTS" id="PR00868">
    <property type="entry name" value="DNAPOLI"/>
</dbReference>
<evidence type="ECO:0000256" key="4">
    <source>
        <dbReference type="ARBA" id="ARBA00022705"/>
    </source>
</evidence>
<dbReference type="NCBIfam" id="NF004397">
    <property type="entry name" value="PRK05755.1"/>
    <property type="match status" value="1"/>
</dbReference>
<keyword evidence="8 11" id="KW-0234">DNA repair</keyword>
<evidence type="ECO:0000256" key="5">
    <source>
        <dbReference type="ARBA" id="ARBA00022763"/>
    </source>
</evidence>
<feature type="domain" description="5'-3' exonuclease" evidence="12">
    <location>
        <begin position="4"/>
        <end position="265"/>
    </location>
</feature>
<gene>
    <name evidence="11 14" type="primary">polA</name>
    <name evidence="14" type="ORF">KC909_02330</name>
</gene>
<comment type="function">
    <text evidence="11">In addition to polymerase activity, this DNA polymerase exhibits 5'-3' exonuclease activity.</text>
</comment>
<dbReference type="GO" id="GO:0003677">
    <property type="term" value="F:DNA binding"/>
    <property type="evidence" value="ECO:0007669"/>
    <property type="project" value="UniProtKB-UniRule"/>
</dbReference>
<dbReference type="SUPFAM" id="SSF47807">
    <property type="entry name" value="5' to 3' exonuclease, C-terminal subdomain"/>
    <property type="match status" value="1"/>
</dbReference>
<dbReference type="InterPro" id="IPR008918">
    <property type="entry name" value="HhH2"/>
</dbReference>